<feature type="domain" description="SOCS box" evidence="8">
    <location>
        <begin position="375"/>
        <end position="411"/>
    </location>
</feature>
<name>A0A8B7ZC22_ACAPL</name>
<evidence type="ECO:0000256" key="6">
    <source>
        <dbReference type="SAM" id="MobiDB-lite"/>
    </source>
</evidence>
<protein>
    <recommendedName>
        <fullName evidence="3">SPRY domain-containing SOCS box protein 3</fullName>
    </recommendedName>
</protein>
<dbReference type="OrthoDB" id="5951542at2759"/>
<dbReference type="Proteomes" id="UP000694845">
    <property type="component" value="Unplaced"/>
</dbReference>
<dbReference type="PROSITE" id="PS50225">
    <property type="entry name" value="SOCS"/>
    <property type="match status" value="1"/>
</dbReference>
<dbReference type="InterPro" id="IPR050672">
    <property type="entry name" value="FBXO45-Fsn/SPSB_families"/>
</dbReference>
<dbReference type="GeneID" id="110985572"/>
<dbReference type="PANTHER" id="PTHR12245">
    <property type="entry name" value="SPRY DOMAIN CONTAINING SOCS BOX PROTEIN"/>
    <property type="match status" value="1"/>
</dbReference>
<proteinExistence type="inferred from homology"/>
<feature type="region of interest" description="Disordered" evidence="6">
    <location>
        <begin position="440"/>
        <end position="467"/>
    </location>
</feature>
<keyword evidence="5" id="KW-0539">Nucleus</keyword>
<comment type="subcellular location">
    <subcellularLocation>
        <location evidence="1">Nucleus</location>
    </subcellularLocation>
</comment>
<gene>
    <name evidence="10" type="primary">LOC110985572</name>
</gene>
<evidence type="ECO:0000313" key="10">
    <source>
        <dbReference type="RefSeq" id="XP_022102380.1"/>
    </source>
</evidence>
<dbReference type="GO" id="GO:0043161">
    <property type="term" value="P:proteasome-mediated ubiquitin-dependent protein catabolic process"/>
    <property type="evidence" value="ECO:0007669"/>
    <property type="project" value="TreeGrafter"/>
</dbReference>
<dbReference type="InterPro" id="IPR035754">
    <property type="entry name" value="SPRY_SPSB3"/>
</dbReference>
<dbReference type="OMA" id="MHANAND"/>
<dbReference type="Pfam" id="PF00622">
    <property type="entry name" value="SPRY"/>
    <property type="match status" value="1"/>
</dbReference>
<evidence type="ECO:0000259" key="7">
    <source>
        <dbReference type="PROSITE" id="PS50188"/>
    </source>
</evidence>
<dbReference type="RefSeq" id="XP_022102380.1">
    <property type="nucleotide sequence ID" value="XM_022246688.1"/>
</dbReference>
<feature type="region of interest" description="Disordered" evidence="6">
    <location>
        <begin position="103"/>
        <end position="126"/>
    </location>
</feature>
<evidence type="ECO:0000256" key="3">
    <source>
        <dbReference type="ARBA" id="ARBA00014684"/>
    </source>
</evidence>
<dbReference type="GO" id="GO:0019005">
    <property type="term" value="C:SCF ubiquitin ligase complex"/>
    <property type="evidence" value="ECO:0007669"/>
    <property type="project" value="TreeGrafter"/>
</dbReference>
<feature type="compositionally biased region" description="Low complexity" evidence="6">
    <location>
        <begin position="25"/>
        <end position="49"/>
    </location>
</feature>
<keyword evidence="4" id="KW-0833">Ubl conjugation pathway</keyword>
<dbReference type="CTD" id="90864"/>
<reference evidence="10" key="1">
    <citation type="submission" date="2025-08" db="UniProtKB">
        <authorList>
            <consortium name="RefSeq"/>
        </authorList>
    </citation>
    <scope>IDENTIFICATION</scope>
</reference>
<evidence type="ECO:0000256" key="2">
    <source>
        <dbReference type="ARBA" id="ARBA00010910"/>
    </source>
</evidence>
<keyword evidence="9" id="KW-1185">Reference proteome</keyword>
<accession>A0A8B7ZC22</accession>
<sequence>MTNQTKKGSRVRGKSPESPTETDCSPQPSKRTRPSPSSSSAASSSASVSGFGAYQQGGKVAATGEGQDSQGLEGMHPVSLARDTTSDPATGIACAPQEIIGSNCKGITGGPTSRKLDSSTTDGREAQLSSRYLETLPNDPLPMTLVSGGEKHDDEGFYQRKERTCCTCHSSDGEHPVMKKEARQTSRNISCQGCILRQLDWVWNEEETSDACVYVLGKTGAQVCFHQDYSCGTAAARGTQPMSEGQHFWEIKMDSPVYGTAMMVGIGTKQIDLGQYSHTFCNMLGSDTNSESCGLSYTGRFYQGGSQGKAYCSKFGQGTVLGLHLDMWYGTLTYYKNGRCLGVATKGLLGKVWHPMISSTAARSSMCLQAARFFPSSLQFLCCRALRQAVPTKHSVLEALAFPPGLRAFLEDNLLWLLDSHCQGDKEVVTKGTQTDLSMATHKLSDVPLKRSPPDQEEGERSQSPTQ</sequence>
<comment type="similarity">
    <text evidence="2">Belongs to the SPSB family.</text>
</comment>
<feature type="region of interest" description="Disordered" evidence="6">
    <location>
        <begin position="1"/>
        <end position="51"/>
    </location>
</feature>
<dbReference type="CDD" id="cd12876">
    <property type="entry name" value="SPRY_SOCS3"/>
    <property type="match status" value="1"/>
</dbReference>
<dbReference type="InterPro" id="IPR001496">
    <property type="entry name" value="SOCS_box"/>
</dbReference>
<dbReference type="InterPro" id="IPR001870">
    <property type="entry name" value="B30.2/SPRY"/>
</dbReference>
<dbReference type="Gene3D" id="2.60.120.920">
    <property type="match status" value="1"/>
</dbReference>
<dbReference type="PANTHER" id="PTHR12245:SF5">
    <property type="entry name" value="SPRY DOMAIN-CONTAINING SOCS BOX PROTEIN 3"/>
    <property type="match status" value="1"/>
</dbReference>
<dbReference type="SMART" id="SM00449">
    <property type="entry name" value="SPRY"/>
    <property type="match status" value="1"/>
</dbReference>
<dbReference type="GO" id="GO:0005634">
    <property type="term" value="C:nucleus"/>
    <property type="evidence" value="ECO:0007669"/>
    <property type="project" value="UniProtKB-SubCell"/>
</dbReference>
<dbReference type="KEGG" id="aplc:110985572"/>
<dbReference type="AlphaFoldDB" id="A0A8B7ZC22"/>
<dbReference type="SUPFAM" id="SSF49899">
    <property type="entry name" value="Concanavalin A-like lectins/glucanases"/>
    <property type="match status" value="1"/>
</dbReference>
<dbReference type="InterPro" id="IPR013320">
    <property type="entry name" value="ConA-like_dom_sf"/>
</dbReference>
<dbReference type="InterPro" id="IPR003877">
    <property type="entry name" value="SPRY_dom"/>
</dbReference>
<evidence type="ECO:0000313" key="9">
    <source>
        <dbReference type="Proteomes" id="UP000694845"/>
    </source>
</evidence>
<feature type="domain" description="B30.2/SPRY" evidence="7">
    <location>
        <begin position="181"/>
        <end position="373"/>
    </location>
</feature>
<feature type="compositionally biased region" description="Basic and acidic residues" evidence="6">
    <location>
        <begin position="114"/>
        <end position="125"/>
    </location>
</feature>
<evidence type="ECO:0000259" key="8">
    <source>
        <dbReference type="PROSITE" id="PS50225"/>
    </source>
</evidence>
<dbReference type="PROSITE" id="PS50188">
    <property type="entry name" value="B302_SPRY"/>
    <property type="match status" value="1"/>
</dbReference>
<evidence type="ECO:0000256" key="5">
    <source>
        <dbReference type="ARBA" id="ARBA00023242"/>
    </source>
</evidence>
<feature type="compositionally biased region" description="Basic and acidic residues" evidence="6">
    <location>
        <begin position="443"/>
        <end position="454"/>
    </location>
</feature>
<evidence type="ECO:0000256" key="4">
    <source>
        <dbReference type="ARBA" id="ARBA00022786"/>
    </source>
</evidence>
<dbReference type="Pfam" id="PF07525">
    <property type="entry name" value="SOCS_box"/>
    <property type="match status" value="1"/>
</dbReference>
<organism evidence="9 10">
    <name type="scientific">Acanthaster planci</name>
    <name type="common">Crown-of-thorns starfish</name>
    <dbReference type="NCBI Taxonomy" id="133434"/>
    <lineage>
        <taxon>Eukaryota</taxon>
        <taxon>Metazoa</taxon>
        <taxon>Echinodermata</taxon>
        <taxon>Eleutherozoa</taxon>
        <taxon>Asterozoa</taxon>
        <taxon>Asteroidea</taxon>
        <taxon>Valvatacea</taxon>
        <taxon>Valvatida</taxon>
        <taxon>Acanthasteridae</taxon>
        <taxon>Acanthaster</taxon>
    </lineage>
</organism>
<evidence type="ECO:0000256" key="1">
    <source>
        <dbReference type="ARBA" id="ARBA00004123"/>
    </source>
</evidence>
<dbReference type="InterPro" id="IPR043136">
    <property type="entry name" value="B30.2/SPRY_sf"/>
</dbReference>